<keyword evidence="2" id="KW-1185">Reference proteome</keyword>
<comment type="caution">
    <text evidence="1">The sequence shown here is derived from an EMBL/GenBank/DDBJ whole genome shotgun (WGS) entry which is preliminary data.</text>
</comment>
<dbReference type="EMBL" id="JWZT01004760">
    <property type="protein sequence ID" value="KII63204.1"/>
    <property type="molecule type" value="Genomic_DNA"/>
</dbReference>
<dbReference type="AlphaFoldDB" id="A0A0C2MFR3"/>
<reference evidence="1 2" key="1">
    <citation type="journal article" date="2014" name="Genome Biol. Evol.">
        <title>The genome of the myxosporean Thelohanellus kitauei shows adaptations to nutrient acquisition within its fish host.</title>
        <authorList>
            <person name="Yang Y."/>
            <person name="Xiong J."/>
            <person name="Zhou Z."/>
            <person name="Huo F."/>
            <person name="Miao W."/>
            <person name="Ran C."/>
            <person name="Liu Y."/>
            <person name="Zhang J."/>
            <person name="Feng J."/>
            <person name="Wang M."/>
            <person name="Wang M."/>
            <person name="Wang L."/>
            <person name="Yao B."/>
        </authorList>
    </citation>
    <scope>NUCLEOTIDE SEQUENCE [LARGE SCALE GENOMIC DNA]</scope>
    <source>
        <strain evidence="1">Wuqing</strain>
    </source>
</reference>
<evidence type="ECO:0000313" key="2">
    <source>
        <dbReference type="Proteomes" id="UP000031668"/>
    </source>
</evidence>
<proteinExistence type="predicted"/>
<sequence>MLCFFYKRFQPVIRCHPPPPPPGIDGLAKICDHFYFTLKYRVIDCEAKSKILAIRMPVPDKLKIPKMFIQTAVIDMRDFVLGREYSPKLRAIPWSNYTISR</sequence>
<gene>
    <name evidence="1" type="ORF">RF11_07885</name>
</gene>
<accession>A0A0C2MFR3</accession>
<protein>
    <submittedName>
        <fullName evidence="1">Uncharacterized protein</fullName>
    </submittedName>
</protein>
<organism evidence="1 2">
    <name type="scientific">Thelohanellus kitauei</name>
    <name type="common">Myxosporean</name>
    <dbReference type="NCBI Taxonomy" id="669202"/>
    <lineage>
        <taxon>Eukaryota</taxon>
        <taxon>Metazoa</taxon>
        <taxon>Cnidaria</taxon>
        <taxon>Myxozoa</taxon>
        <taxon>Myxosporea</taxon>
        <taxon>Bivalvulida</taxon>
        <taxon>Platysporina</taxon>
        <taxon>Myxobolidae</taxon>
        <taxon>Thelohanellus</taxon>
    </lineage>
</organism>
<evidence type="ECO:0000313" key="1">
    <source>
        <dbReference type="EMBL" id="KII63204.1"/>
    </source>
</evidence>
<name>A0A0C2MFR3_THEKT</name>
<dbReference type="Proteomes" id="UP000031668">
    <property type="component" value="Unassembled WGS sequence"/>
</dbReference>